<comment type="caution">
    <text evidence="6">The sequence shown here is derived from an EMBL/GenBank/DDBJ whole genome shotgun (WGS) entry which is preliminary data.</text>
</comment>
<sequence length="424" mass="46966">MAHIIIIGAGLGGMPMAYEMRELLRNGDRLTVVSNQSRFHFVPSNPWVAVDWRQRQDIELELAPLLSRKGIALVQCGARRVHPERNQVELEDGSSLDYDFLIIATGPRLAFDEIEGLGPQGHTQSICHVDHAQQAAESWKSFVAAPGPVVVGAVQGASCFGPAYEYAFIMETDLRKRKIRDRVPMTFVTSEPYIGHLGLGGVGDSKGMIESMFRQRHIKWICNAKVSRVEAGKMFVTEHDEEGQPKKEHELPFSYSMMLPAFKGVEAVFGIEGLTNPRGFVLIDEHQRNPRYPNIFSVGVCVAIPPVEATPVPTGTPKTGYMIESMVTATAKNIRAVLDGREPTEKATWNAVCLADFGDSGAAFVALPQIPPRNVSWFSEGKWVHLAKVAFEKYFLRKMKTGATEPVYEKIVMEALGIMKLKGK</sequence>
<keyword evidence="4" id="KW-0560">Oxidoreductase</keyword>
<dbReference type="Pfam" id="PF07992">
    <property type="entry name" value="Pyr_redox_2"/>
    <property type="match status" value="1"/>
</dbReference>
<feature type="domain" description="FAD/NAD(P)-binding" evidence="5">
    <location>
        <begin position="3"/>
        <end position="302"/>
    </location>
</feature>
<evidence type="ECO:0000313" key="6">
    <source>
        <dbReference type="EMBL" id="RZT90632.1"/>
    </source>
</evidence>
<keyword evidence="7" id="KW-1185">Reference proteome</keyword>
<reference evidence="6 7" key="1">
    <citation type="submission" date="2019-02" db="EMBL/GenBank/DDBJ databases">
        <title>Genomic Encyclopedia of Type Strains, Phase IV (KMG-IV): sequencing the most valuable type-strain genomes for metagenomic binning, comparative biology and taxonomic classification.</title>
        <authorList>
            <person name="Goeker M."/>
        </authorList>
    </citation>
    <scope>NUCLEOTIDE SEQUENCE [LARGE SCALE GENOMIC DNA]</scope>
    <source>
        <strain evidence="6 7">DSM 21223</strain>
    </source>
</reference>
<evidence type="ECO:0000313" key="7">
    <source>
        <dbReference type="Proteomes" id="UP000292136"/>
    </source>
</evidence>
<organism evidence="6 7">
    <name type="scientific">Azospira oryzae</name>
    <dbReference type="NCBI Taxonomy" id="146939"/>
    <lineage>
        <taxon>Bacteria</taxon>
        <taxon>Pseudomonadati</taxon>
        <taxon>Pseudomonadota</taxon>
        <taxon>Betaproteobacteria</taxon>
        <taxon>Rhodocyclales</taxon>
        <taxon>Rhodocyclaceae</taxon>
        <taxon>Azospira</taxon>
    </lineage>
</organism>
<protein>
    <submittedName>
        <fullName evidence="6">Sulfide-quinone oxidoreductase</fullName>
    </submittedName>
</protein>
<dbReference type="Gene3D" id="3.50.50.100">
    <property type="match status" value="1"/>
</dbReference>
<evidence type="ECO:0000256" key="4">
    <source>
        <dbReference type="ARBA" id="ARBA00023002"/>
    </source>
</evidence>
<dbReference type="InterPro" id="IPR051169">
    <property type="entry name" value="NADH-Q_oxidoreductase"/>
</dbReference>
<keyword evidence="3" id="KW-0274">FAD</keyword>
<dbReference type="PANTHER" id="PTHR42913">
    <property type="entry name" value="APOPTOSIS-INDUCING FACTOR 1"/>
    <property type="match status" value="1"/>
</dbReference>
<keyword evidence="2" id="KW-0285">Flavoprotein</keyword>
<dbReference type="SUPFAM" id="SSF51905">
    <property type="entry name" value="FAD/NAD(P)-binding domain"/>
    <property type="match status" value="2"/>
</dbReference>
<comment type="cofactor">
    <cofactor evidence="1">
        <name>FAD</name>
        <dbReference type="ChEBI" id="CHEBI:57692"/>
    </cofactor>
</comment>
<evidence type="ECO:0000259" key="5">
    <source>
        <dbReference type="Pfam" id="PF07992"/>
    </source>
</evidence>
<gene>
    <name evidence="6" type="ORF">EV678_1452</name>
</gene>
<name>A0ABY0ISR5_9RHOO</name>
<dbReference type="InterPro" id="IPR023753">
    <property type="entry name" value="FAD/NAD-binding_dom"/>
</dbReference>
<proteinExistence type="predicted"/>
<dbReference type="PANTHER" id="PTHR42913:SF6">
    <property type="entry name" value="SULFIDE-QUINONE REDUCTASE"/>
    <property type="match status" value="1"/>
</dbReference>
<accession>A0ABY0ISR5</accession>
<evidence type="ECO:0000256" key="2">
    <source>
        <dbReference type="ARBA" id="ARBA00022630"/>
    </source>
</evidence>
<dbReference type="Proteomes" id="UP000292136">
    <property type="component" value="Unassembled WGS sequence"/>
</dbReference>
<dbReference type="RefSeq" id="WP_130459016.1">
    <property type="nucleotide sequence ID" value="NZ_SHKM01000001.1"/>
</dbReference>
<evidence type="ECO:0000256" key="3">
    <source>
        <dbReference type="ARBA" id="ARBA00022827"/>
    </source>
</evidence>
<dbReference type="EMBL" id="SHKM01000001">
    <property type="protein sequence ID" value="RZT90632.1"/>
    <property type="molecule type" value="Genomic_DNA"/>
</dbReference>
<evidence type="ECO:0000256" key="1">
    <source>
        <dbReference type="ARBA" id="ARBA00001974"/>
    </source>
</evidence>
<dbReference type="InterPro" id="IPR036188">
    <property type="entry name" value="FAD/NAD-bd_sf"/>
</dbReference>